<evidence type="ECO:0000256" key="3">
    <source>
        <dbReference type="ARBA" id="ARBA00022777"/>
    </source>
</evidence>
<evidence type="ECO:0000259" key="5">
    <source>
        <dbReference type="Pfam" id="PF00294"/>
    </source>
</evidence>
<dbReference type="Gene3D" id="3.40.1190.20">
    <property type="match status" value="1"/>
</dbReference>
<protein>
    <submittedName>
        <fullName evidence="6">Adenosine kinase</fullName>
    </submittedName>
</protein>
<evidence type="ECO:0000256" key="2">
    <source>
        <dbReference type="ARBA" id="ARBA00022679"/>
    </source>
</evidence>
<evidence type="ECO:0000256" key="4">
    <source>
        <dbReference type="RuleBase" id="RU003704"/>
    </source>
</evidence>
<evidence type="ECO:0000313" key="7">
    <source>
        <dbReference type="Proteomes" id="UP001501221"/>
    </source>
</evidence>
<dbReference type="EMBL" id="BAAAFM010000008">
    <property type="protein sequence ID" value="GAA0214669.1"/>
    <property type="molecule type" value="Genomic_DNA"/>
</dbReference>
<evidence type="ECO:0000256" key="1">
    <source>
        <dbReference type="ARBA" id="ARBA00010688"/>
    </source>
</evidence>
<name>A0ABN0T7Q1_9GAMM</name>
<dbReference type="InterPro" id="IPR002173">
    <property type="entry name" value="Carboh/pur_kinase_PfkB_CS"/>
</dbReference>
<reference evidence="6 7" key="1">
    <citation type="journal article" date="2019" name="Int. J. Syst. Evol. Microbiol.">
        <title>The Global Catalogue of Microorganisms (GCM) 10K type strain sequencing project: providing services to taxonomists for standard genome sequencing and annotation.</title>
        <authorList>
            <consortium name="The Broad Institute Genomics Platform"/>
            <consortium name="The Broad Institute Genome Sequencing Center for Infectious Disease"/>
            <person name="Wu L."/>
            <person name="Ma J."/>
        </authorList>
    </citation>
    <scope>NUCLEOTIDE SEQUENCE [LARGE SCALE GENOMIC DNA]</scope>
    <source>
        <strain evidence="6 7">JCM 16211</strain>
    </source>
</reference>
<dbReference type="InterPro" id="IPR052700">
    <property type="entry name" value="Carb_kinase_PfkB-like"/>
</dbReference>
<dbReference type="InterPro" id="IPR011611">
    <property type="entry name" value="PfkB_dom"/>
</dbReference>
<dbReference type="Proteomes" id="UP001501221">
    <property type="component" value="Unassembled WGS sequence"/>
</dbReference>
<dbReference type="CDD" id="cd01168">
    <property type="entry name" value="adenosine_kinase"/>
    <property type="match status" value="1"/>
</dbReference>
<keyword evidence="7" id="KW-1185">Reference proteome</keyword>
<keyword evidence="3 4" id="KW-0418">Kinase</keyword>
<dbReference type="Gene3D" id="3.30.1110.10">
    <property type="match status" value="1"/>
</dbReference>
<dbReference type="PANTHER" id="PTHR43320">
    <property type="entry name" value="SUGAR KINASE"/>
    <property type="match status" value="1"/>
</dbReference>
<gene>
    <name evidence="6" type="ORF">GCM10009123_22280</name>
</gene>
<dbReference type="InterPro" id="IPR002139">
    <property type="entry name" value="Ribo/fructo_kinase"/>
</dbReference>
<dbReference type="PRINTS" id="PR00990">
    <property type="entry name" value="RIBOKINASE"/>
</dbReference>
<accession>A0ABN0T7Q1</accession>
<keyword evidence="2 4" id="KW-0808">Transferase</keyword>
<proteinExistence type="inferred from homology"/>
<feature type="domain" description="Carbohydrate kinase PfkB" evidence="5">
    <location>
        <begin position="58"/>
        <end position="319"/>
    </location>
</feature>
<dbReference type="Pfam" id="PF00294">
    <property type="entry name" value="PfkB"/>
    <property type="match status" value="1"/>
</dbReference>
<dbReference type="PANTHER" id="PTHR43320:SF3">
    <property type="entry name" value="CARBOHYDRATE KINASE PFKB DOMAIN-CONTAINING PROTEIN"/>
    <property type="match status" value="1"/>
</dbReference>
<dbReference type="InterPro" id="IPR029056">
    <property type="entry name" value="Ribokinase-like"/>
</dbReference>
<dbReference type="PROSITE" id="PS00584">
    <property type="entry name" value="PFKB_KINASES_2"/>
    <property type="match status" value="1"/>
</dbReference>
<comment type="similarity">
    <text evidence="1 4">Belongs to the carbohydrate kinase PfkB family.</text>
</comment>
<evidence type="ECO:0000313" key="6">
    <source>
        <dbReference type="EMBL" id="GAA0214669.1"/>
    </source>
</evidence>
<comment type="caution">
    <text evidence="6">The sequence shown here is derived from an EMBL/GenBank/DDBJ whole genome shotgun (WGS) entry which is preliminary data.</text>
</comment>
<organism evidence="6 7">
    <name type="scientific">Kangiella japonica</name>
    <dbReference type="NCBI Taxonomy" id="647384"/>
    <lineage>
        <taxon>Bacteria</taxon>
        <taxon>Pseudomonadati</taxon>
        <taxon>Pseudomonadota</taxon>
        <taxon>Gammaproteobacteria</taxon>
        <taxon>Kangiellales</taxon>
        <taxon>Kangiellaceae</taxon>
        <taxon>Kangiella</taxon>
    </lineage>
</organism>
<sequence>MMTKKYDLYALGNALVDVEIEVNETELERLGVEKGVMTLVDEERHDYLLSHLKGSIHQRASGGSAANSVIALAQLGGKAFHSCKVAKDEAGVFYSDDLDSAGVANTLGQLEDNHGTTGKCLVMITPDADRTMNTFLGISSELKEQDINYDALAQSEYLYIEGYLVSSPEAHLAAIKARNFARENGVKVATTLSDPNMVRFFKPEIEQILEGGVDLLFCNDDEALEYTSVDQVEDALKILKQQAKQVVITLGKKGALVFDGETLHTIEPFNVKAVDTNGAGDMFAGAFMFAMTNGLSAADAGRLASYASAYLVTQFGPRLKPDAVKELVEYVEKEFSLN</sequence>
<dbReference type="SUPFAM" id="SSF53613">
    <property type="entry name" value="Ribokinase-like"/>
    <property type="match status" value="1"/>
</dbReference>
<dbReference type="RefSeq" id="WP_343990429.1">
    <property type="nucleotide sequence ID" value="NZ_BAAAFM010000008.1"/>
</dbReference>
<dbReference type="GO" id="GO:0016301">
    <property type="term" value="F:kinase activity"/>
    <property type="evidence" value="ECO:0007669"/>
    <property type="project" value="UniProtKB-KW"/>
</dbReference>